<keyword evidence="6" id="KW-0862">Zinc</keyword>
<evidence type="ECO:0000256" key="9">
    <source>
        <dbReference type="ARBA" id="ARBA00093680"/>
    </source>
</evidence>
<dbReference type="InterPro" id="IPR001214">
    <property type="entry name" value="SET_dom"/>
</dbReference>
<dbReference type="SUPFAM" id="SSF82199">
    <property type="entry name" value="SET domain"/>
    <property type="match status" value="1"/>
</dbReference>
<dbReference type="Pfam" id="PF13181">
    <property type="entry name" value="TPR_8"/>
    <property type="match status" value="2"/>
</dbReference>
<name>A0AAD9JN94_9ANNE</name>
<sequence length="694" mass="78942">MGTLSGYYSSVQKILARVTSNTLKKFDGQLTDEERFDYVMSLDFVKEAFQVAPMVEAKSASESGTLREKGNVCFQKKDYKEALSLYNKAVLRAPINGVKESCDEAAQCEEFVLALGNRSATLFKLKEYKRCLEDIKVALKYNYPKHLLYKLYDRQGRCYQELGQQEQAVTSFRKIADVISEAHLDEHKKEHIIRSVKRQIAAIEGTPLGEDLSISDQSGSSTSTPELRQLGILGDDDSLSTPLIAGQESKIYPNTADIMQIKYGADRGRYCVGTSDVKCGDVVMLEPPYISVLEPSHYDRRCYHCFKRIIVPMGCHNCMKVLYCCEDCREASWQEYHSYECEYLIPLLTSGTGSIAHLALRIILKTGLVKILKYKKNPFSDQPDASQSLFIYRGTYMGGYMGLYNLLTHANDRSRNDLFQFTVLAVYLLEILELVGFFPLDDSVDSRLRSRVGGILLRFLQIISCNGIEITEMHVANALQKSNPDTIGLGLFPTVSLLNHSCDPNLELIFYNDTCAVRAIQNINSGKEFCIDYGYLYYVTPKKQRQLSLAAQYFFDCHCVACVRDWTVKSNLKCDIPILKCTKCSAPLMALFLSNNNPLAEEQDPSQHQCRRCGYVQNPMDVYDKLQKSGLLFERAVDQARRWEIKRALPMLQHHLHLLDKHVCLPWKDYVTCVSTIKQCYRMEGNKDKNPQPL</sequence>
<evidence type="ECO:0000256" key="4">
    <source>
        <dbReference type="ARBA" id="ARBA00022723"/>
    </source>
</evidence>
<evidence type="ECO:0000313" key="14">
    <source>
        <dbReference type="EMBL" id="KAK2155570.1"/>
    </source>
</evidence>
<dbReference type="Gene3D" id="1.25.40.10">
    <property type="entry name" value="Tetratricopeptide repeat domain"/>
    <property type="match status" value="1"/>
</dbReference>
<evidence type="ECO:0000256" key="7">
    <source>
        <dbReference type="ARBA" id="ARBA00093423"/>
    </source>
</evidence>
<dbReference type="PANTHER" id="PTHR46165">
    <property type="entry name" value="SET AND MYND DOMAIN-CONTAINING PROTEIN 4"/>
    <property type="match status" value="1"/>
</dbReference>
<evidence type="ECO:0000256" key="5">
    <source>
        <dbReference type="ARBA" id="ARBA00022771"/>
    </source>
</evidence>
<dbReference type="CDD" id="cd10536">
    <property type="entry name" value="SET_SMYD4"/>
    <property type="match status" value="1"/>
</dbReference>
<keyword evidence="2" id="KW-0808">Transferase</keyword>
<keyword evidence="11" id="KW-0802">TPR repeat</keyword>
<dbReference type="InterPro" id="IPR002893">
    <property type="entry name" value="Znf_MYND"/>
</dbReference>
<dbReference type="InterPro" id="IPR044421">
    <property type="entry name" value="SMYD4_SET"/>
</dbReference>
<dbReference type="InterPro" id="IPR052097">
    <property type="entry name" value="SET-MYND_domain_protein"/>
</dbReference>
<evidence type="ECO:0000256" key="11">
    <source>
        <dbReference type="PROSITE-ProRule" id="PRU00339"/>
    </source>
</evidence>
<organism evidence="14 15">
    <name type="scientific">Paralvinella palmiformis</name>
    <dbReference type="NCBI Taxonomy" id="53620"/>
    <lineage>
        <taxon>Eukaryota</taxon>
        <taxon>Metazoa</taxon>
        <taxon>Spiralia</taxon>
        <taxon>Lophotrochozoa</taxon>
        <taxon>Annelida</taxon>
        <taxon>Polychaeta</taxon>
        <taxon>Sedentaria</taxon>
        <taxon>Canalipalpata</taxon>
        <taxon>Terebellida</taxon>
        <taxon>Terebelliformia</taxon>
        <taxon>Alvinellidae</taxon>
        <taxon>Paralvinella</taxon>
    </lineage>
</organism>
<dbReference type="PROSITE" id="PS50005">
    <property type="entry name" value="TPR"/>
    <property type="match status" value="1"/>
</dbReference>
<proteinExistence type="predicted"/>
<keyword evidence="1" id="KW-0489">Methyltransferase</keyword>
<evidence type="ECO:0000256" key="1">
    <source>
        <dbReference type="ARBA" id="ARBA00022603"/>
    </source>
</evidence>
<accession>A0AAD9JN94</accession>
<comment type="function">
    <text evidence="7">Protein-lysine N-methyltransferase. Monomethylates PRMT5, modulating its transcriptional activity. May also act as a histone methyltransferase. Plays a critical role in cardiac development. Acts as a key epigenetic regulator of gene expression during cardiac development via its dual activities as a methyltransferase and negative regulator of HDAC1.</text>
</comment>
<evidence type="ECO:0000259" key="12">
    <source>
        <dbReference type="PROSITE" id="PS50280"/>
    </source>
</evidence>
<dbReference type="PROSITE" id="PS50280">
    <property type="entry name" value="SET"/>
    <property type="match status" value="1"/>
</dbReference>
<dbReference type="GO" id="GO:0005737">
    <property type="term" value="C:cytoplasm"/>
    <property type="evidence" value="ECO:0007669"/>
    <property type="project" value="TreeGrafter"/>
</dbReference>
<dbReference type="AlphaFoldDB" id="A0AAD9JN94"/>
<dbReference type="SUPFAM" id="SSF48452">
    <property type="entry name" value="TPR-like"/>
    <property type="match status" value="1"/>
</dbReference>
<dbReference type="SMART" id="SM00028">
    <property type="entry name" value="TPR"/>
    <property type="match status" value="3"/>
</dbReference>
<feature type="repeat" description="TPR" evidence="11">
    <location>
        <begin position="63"/>
        <end position="96"/>
    </location>
</feature>
<keyword evidence="4" id="KW-0479">Metal-binding</keyword>
<dbReference type="Pfam" id="PF01753">
    <property type="entry name" value="zf-MYND"/>
    <property type="match status" value="1"/>
</dbReference>
<dbReference type="PANTHER" id="PTHR46165:SF7">
    <property type="entry name" value="SET AND MYND DOMAIN-CONTAINING PROTEIN 4"/>
    <property type="match status" value="1"/>
</dbReference>
<reference evidence="14" key="1">
    <citation type="journal article" date="2023" name="Mol. Biol. Evol.">
        <title>Third-Generation Sequencing Reveals the Adaptive Role of the Epigenome in Three Deep-Sea Polychaetes.</title>
        <authorList>
            <person name="Perez M."/>
            <person name="Aroh O."/>
            <person name="Sun Y."/>
            <person name="Lan Y."/>
            <person name="Juniper S.K."/>
            <person name="Young C.R."/>
            <person name="Angers B."/>
            <person name="Qian P.Y."/>
        </authorList>
    </citation>
    <scope>NUCLEOTIDE SEQUENCE</scope>
    <source>
        <strain evidence="14">P08H-3</strain>
    </source>
</reference>
<dbReference type="Pfam" id="PF00856">
    <property type="entry name" value="SET"/>
    <property type="match status" value="1"/>
</dbReference>
<dbReference type="SUPFAM" id="SSF144232">
    <property type="entry name" value="HIT/MYND zinc finger-like"/>
    <property type="match status" value="1"/>
</dbReference>
<dbReference type="Gene3D" id="6.10.140.2220">
    <property type="match status" value="1"/>
</dbReference>
<keyword evidence="5 10" id="KW-0863">Zinc-finger</keyword>
<evidence type="ECO:0000256" key="3">
    <source>
        <dbReference type="ARBA" id="ARBA00022691"/>
    </source>
</evidence>
<gene>
    <name evidence="14" type="ORF">LSH36_236g00004</name>
</gene>
<keyword evidence="3" id="KW-0949">S-adenosyl-L-methionine</keyword>
<evidence type="ECO:0000256" key="10">
    <source>
        <dbReference type="PROSITE-ProRule" id="PRU00134"/>
    </source>
</evidence>
<dbReference type="Proteomes" id="UP001208570">
    <property type="component" value="Unassembled WGS sequence"/>
</dbReference>
<dbReference type="GO" id="GO:0008168">
    <property type="term" value="F:methyltransferase activity"/>
    <property type="evidence" value="ECO:0007669"/>
    <property type="project" value="UniProtKB-KW"/>
</dbReference>
<evidence type="ECO:0000259" key="13">
    <source>
        <dbReference type="PROSITE" id="PS50865"/>
    </source>
</evidence>
<dbReference type="GO" id="GO:0042826">
    <property type="term" value="F:histone deacetylase binding"/>
    <property type="evidence" value="ECO:0007669"/>
    <property type="project" value="TreeGrafter"/>
</dbReference>
<dbReference type="InterPro" id="IPR046341">
    <property type="entry name" value="SET_dom_sf"/>
</dbReference>
<keyword evidence="15" id="KW-1185">Reference proteome</keyword>
<dbReference type="PROSITE" id="PS50865">
    <property type="entry name" value="ZF_MYND_2"/>
    <property type="match status" value="1"/>
</dbReference>
<feature type="domain" description="SET" evidence="12">
    <location>
        <begin position="249"/>
        <end position="534"/>
    </location>
</feature>
<evidence type="ECO:0000256" key="6">
    <source>
        <dbReference type="ARBA" id="ARBA00022833"/>
    </source>
</evidence>
<dbReference type="EMBL" id="JAODUP010000236">
    <property type="protein sequence ID" value="KAK2155570.1"/>
    <property type="molecule type" value="Genomic_DNA"/>
</dbReference>
<dbReference type="InterPro" id="IPR011990">
    <property type="entry name" value="TPR-like_helical_dom_sf"/>
</dbReference>
<dbReference type="GO" id="GO:0032259">
    <property type="term" value="P:methylation"/>
    <property type="evidence" value="ECO:0007669"/>
    <property type="project" value="UniProtKB-KW"/>
</dbReference>
<dbReference type="InterPro" id="IPR019734">
    <property type="entry name" value="TPR_rpt"/>
</dbReference>
<feature type="domain" description="MYND-type" evidence="13">
    <location>
        <begin position="302"/>
        <end position="341"/>
    </location>
</feature>
<comment type="caution">
    <text evidence="14">The sequence shown here is derived from an EMBL/GenBank/DDBJ whole genome shotgun (WGS) entry which is preliminary data.</text>
</comment>
<dbReference type="Gene3D" id="2.170.270.10">
    <property type="entry name" value="SET domain"/>
    <property type="match status" value="1"/>
</dbReference>
<evidence type="ECO:0000313" key="15">
    <source>
        <dbReference type="Proteomes" id="UP001208570"/>
    </source>
</evidence>
<evidence type="ECO:0000256" key="2">
    <source>
        <dbReference type="ARBA" id="ARBA00022679"/>
    </source>
</evidence>
<dbReference type="GO" id="GO:0008270">
    <property type="term" value="F:zinc ion binding"/>
    <property type="evidence" value="ECO:0007669"/>
    <property type="project" value="UniProtKB-KW"/>
</dbReference>
<dbReference type="GO" id="GO:0005634">
    <property type="term" value="C:nucleus"/>
    <property type="evidence" value="ECO:0007669"/>
    <property type="project" value="TreeGrafter"/>
</dbReference>
<protein>
    <recommendedName>
        <fullName evidence="8">Protein-lysine N-methyltransferase SMYD4</fullName>
    </recommendedName>
    <alternativeName>
        <fullName evidence="9">SET and MYND domain-containing protein 4</fullName>
    </alternativeName>
</protein>
<evidence type="ECO:0000256" key="8">
    <source>
        <dbReference type="ARBA" id="ARBA00093635"/>
    </source>
</evidence>
<dbReference type="Gene3D" id="1.10.220.160">
    <property type="match status" value="1"/>
</dbReference>